<reference evidence="1 2" key="1">
    <citation type="submission" date="2024-09" db="EMBL/GenBank/DDBJ databases">
        <authorList>
            <person name="Sun Q."/>
            <person name="Mori K."/>
        </authorList>
    </citation>
    <scope>NUCLEOTIDE SEQUENCE [LARGE SCALE GENOMIC DNA]</scope>
    <source>
        <strain evidence="1 2">CECT 8460</strain>
    </source>
</reference>
<sequence length="28" mass="3094">MDGGILLLILLSITYGIYKLNKLKKASN</sequence>
<organism evidence="1 2">
    <name type="scientific">Flavobacterium paronense</name>
    <dbReference type="NCBI Taxonomy" id="1392775"/>
    <lineage>
        <taxon>Bacteria</taxon>
        <taxon>Pseudomonadati</taxon>
        <taxon>Bacteroidota</taxon>
        <taxon>Flavobacteriia</taxon>
        <taxon>Flavobacteriales</taxon>
        <taxon>Flavobacteriaceae</taxon>
        <taxon>Flavobacterium</taxon>
    </lineage>
</organism>
<evidence type="ECO:0008006" key="3">
    <source>
        <dbReference type="Google" id="ProtNLM"/>
    </source>
</evidence>
<accession>A0ABV5GF96</accession>
<evidence type="ECO:0000313" key="1">
    <source>
        <dbReference type="EMBL" id="MFB9089783.1"/>
    </source>
</evidence>
<proteinExistence type="predicted"/>
<comment type="caution">
    <text evidence="1">The sequence shown here is derived from an EMBL/GenBank/DDBJ whole genome shotgun (WGS) entry which is preliminary data.</text>
</comment>
<protein>
    <recommendedName>
        <fullName evidence="3">LPXTG cell wall anchor domain-containing protein</fullName>
    </recommendedName>
</protein>
<dbReference type="Proteomes" id="UP001589576">
    <property type="component" value="Unassembled WGS sequence"/>
</dbReference>
<dbReference type="RefSeq" id="WP_369281105.1">
    <property type="nucleotide sequence ID" value="NZ_JAUFQN010000019.1"/>
</dbReference>
<dbReference type="EMBL" id="JBHMFB010000016">
    <property type="protein sequence ID" value="MFB9089783.1"/>
    <property type="molecule type" value="Genomic_DNA"/>
</dbReference>
<name>A0ABV5GF96_9FLAO</name>
<evidence type="ECO:0000313" key="2">
    <source>
        <dbReference type="Proteomes" id="UP001589576"/>
    </source>
</evidence>
<gene>
    <name evidence="1" type="ORF">ACFFUU_09240</name>
</gene>
<keyword evidence="2" id="KW-1185">Reference proteome</keyword>